<reference evidence="1 2" key="1">
    <citation type="journal article" date="2012" name="PLoS Pathog.">
        <title>Diverse lifestyles and strategies of plant pathogenesis encoded in the genomes of eighteen Dothideomycetes fungi.</title>
        <authorList>
            <person name="Ohm R.A."/>
            <person name="Feau N."/>
            <person name="Henrissat B."/>
            <person name="Schoch C.L."/>
            <person name="Horwitz B.A."/>
            <person name="Barry K.W."/>
            <person name="Condon B.J."/>
            <person name="Copeland A.C."/>
            <person name="Dhillon B."/>
            <person name="Glaser F."/>
            <person name="Hesse C.N."/>
            <person name="Kosti I."/>
            <person name="LaButti K."/>
            <person name="Lindquist E.A."/>
            <person name="Lucas S."/>
            <person name="Salamov A.A."/>
            <person name="Bradshaw R.E."/>
            <person name="Ciuffetti L."/>
            <person name="Hamelin R.C."/>
            <person name="Kema G.H.J."/>
            <person name="Lawrence C."/>
            <person name="Scott J.A."/>
            <person name="Spatafora J.W."/>
            <person name="Turgeon B.G."/>
            <person name="de Wit P.J.G.M."/>
            <person name="Zhong S."/>
            <person name="Goodwin S.B."/>
            <person name="Grigoriev I.V."/>
        </authorList>
    </citation>
    <scope>NUCLEOTIDE SEQUENCE [LARGE SCALE GENOMIC DNA]</scope>
    <source>
        <strain evidence="1 2">UAMH 10762</strain>
    </source>
</reference>
<evidence type="ECO:0000313" key="2">
    <source>
        <dbReference type="Proteomes" id="UP000011761"/>
    </source>
</evidence>
<dbReference type="AlphaFoldDB" id="M2M5A8"/>
<dbReference type="GeneID" id="19113671"/>
<dbReference type="KEGG" id="bcom:BAUCODRAFT_38948"/>
<dbReference type="RefSeq" id="XP_007680921.1">
    <property type="nucleotide sequence ID" value="XM_007682731.1"/>
</dbReference>
<accession>M2M5A8</accession>
<dbReference type="EMBL" id="KB445563">
    <property type="protein sequence ID" value="EMC91811.1"/>
    <property type="molecule type" value="Genomic_DNA"/>
</dbReference>
<name>M2M5A8_BAUPA</name>
<evidence type="ECO:0000313" key="1">
    <source>
        <dbReference type="EMBL" id="EMC91811.1"/>
    </source>
</evidence>
<sequence length="89" mass="9639">MNGLDARHSSPSLGSQPKLLMKKWSCQTTSATSPRAPAEAKCKQGEIIANSGPKPCELHTASLYRELVRLISQDGIRSSFGDYGHGRLL</sequence>
<keyword evidence="2" id="KW-1185">Reference proteome</keyword>
<organism evidence="1 2">
    <name type="scientific">Baudoinia panamericana (strain UAMH 10762)</name>
    <name type="common">Angels' share fungus</name>
    <name type="synonym">Baudoinia compniacensis (strain UAMH 10762)</name>
    <dbReference type="NCBI Taxonomy" id="717646"/>
    <lineage>
        <taxon>Eukaryota</taxon>
        <taxon>Fungi</taxon>
        <taxon>Dikarya</taxon>
        <taxon>Ascomycota</taxon>
        <taxon>Pezizomycotina</taxon>
        <taxon>Dothideomycetes</taxon>
        <taxon>Dothideomycetidae</taxon>
        <taxon>Mycosphaerellales</taxon>
        <taxon>Teratosphaeriaceae</taxon>
        <taxon>Baudoinia</taxon>
    </lineage>
</organism>
<dbReference type="HOGENOM" id="CLU_2454360_0_0_1"/>
<protein>
    <submittedName>
        <fullName evidence="1">Uncharacterized protein</fullName>
    </submittedName>
</protein>
<gene>
    <name evidence="1" type="ORF">BAUCODRAFT_38948</name>
</gene>
<dbReference type="Proteomes" id="UP000011761">
    <property type="component" value="Unassembled WGS sequence"/>
</dbReference>
<proteinExistence type="predicted"/>